<dbReference type="RefSeq" id="WP_111593504.1">
    <property type="nucleotide sequence ID" value="NZ_QLMA01000006.1"/>
</dbReference>
<dbReference type="EMBL" id="QLMA01000006">
    <property type="protein sequence ID" value="RAJ79025.1"/>
    <property type="molecule type" value="Genomic_DNA"/>
</dbReference>
<reference evidence="1 2" key="1">
    <citation type="submission" date="2018-06" db="EMBL/GenBank/DDBJ databases">
        <title>Genomic Encyclopedia of Archaeal and Bacterial Type Strains, Phase II (KMG-II): from individual species to whole genera.</title>
        <authorList>
            <person name="Goeker M."/>
        </authorList>
    </citation>
    <scope>NUCLEOTIDE SEQUENCE [LARGE SCALE GENOMIC DNA]</scope>
    <source>
        <strain evidence="1 2">DSM 29821</strain>
    </source>
</reference>
<dbReference type="Proteomes" id="UP000249819">
    <property type="component" value="Unassembled WGS sequence"/>
</dbReference>
<dbReference type="OrthoDB" id="2611054at2"/>
<dbReference type="AlphaFoldDB" id="A0A327VVN5"/>
<evidence type="ECO:0000313" key="2">
    <source>
        <dbReference type="Proteomes" id="UP000249819"/>
    </source>
</evidence>
<organism evidence="1 2">
    <name type="scientific">Chitinophaga dinghuensis</name>
    <dbReference type="NCBI Taxonomy" id="1539050"/>
    <lineage>
        <taxon>Bacteria</taxon>
        <taxon>Pseudomonadati</taxon>
        <taxon>Bacteroidota</taxon>
        <taxon>Chitinophagia</taxon>
        <taxon>Chitinophagales</taxon>
        <taxon>Chitinophagaceae</taxon>
        <taxon>Chitinophaga</taxon>
    </lineage>
</organism>
<sequence>MNAPNNPYIAVLEKLQPKAAPDNMHHWVAVFDDVSSLFADPIPVNLLTTAKELSPQMIHFVASILQQTDVYLTLAIQFIRDNFKAYPEMYDIREDELSYLSLDVADFPLEFPELTFYEEEGDWLIRFAEGKFENCDPFGIAVAFKENVPTDIELLDDSEPMDE</sequence>
<protein>
    <submittedName>
        <fullName evidence="1">Uncharacterized protein</fullName>
    </submittedName>
</protein>
<accession>A0A327VVN5</accession>
<name>A0A327VVN5_9BACT</name>
<evidence type="ECO:0000313" key="1">
    <source>
        <dbReference type="EMBL" id="RAJ79025.1"/>
    </source>
</evidence>
<keyword evidence="2" id="KW-1185">Reference proteome</keyword>
<comment type="caution">
    <text evidence="1">The sequence shown here is derived from an EMBL/GenBank/DDBJ whole genome shotgun (WGS) entry which is preliminary data.</text>
</comment>
<gene>
    <name evidence="1" type="ORF">CLV59_10685</name>
</gene>
<proteinExistence type="predicted"/>